<proteinExistence type="predicted"/>
<feature type="region of interest" description="Disordered" evidence="1">
    <location>
        <begin position="1"/>
        <end position="79"/>
    </location>
</feature>
<evidence type="ECO:0000313" key="2">
    <source>
        <dbReference type="EMBL" id="EIE19866.1"/>
    </source>
</evidence>
<evidence type="ECO:0000313" key="3">
    <source>
        <dbReference type="Proteomes" id="UP000007264"/>
    </source>
</evidence>
<protein>
    <submittedName>
        <fullName evidence="2">Uncharacterized protein</fullName>
    </submittedName>
</protein>
<name>I0YN97_COCSC</name>
<keyword evidence="3" id="KW-1185">Reference proteome</keyword>
<dbReference type="OrthoDB" id="10637794at2759"/>
<dbReference type="KEGG" id="csl:COCSUDRAFT_54484"/>
<feature type="region of interest" description="Disordered" evidence="1">
    <location>
        <begin position="93"/>
        <end position="124"/>
    </location>
</feature>
<accession>I0YN97</accession>
<sequence>MPFLTLSTAGTSTGRSPFEQAADGGQDSPMHTLEQARRTVTAFTDTDRPEPAVTASAARRQPSAPLPDSPMTAGPAGGVAAIAFPPERQRVQADLHSPSGDAQIRRLGSSTLSNGYDSANEIND</sequence>
<organism evidence="2 3">
    <name type="scientific">Coccomyxa subellipsoidea (strain C-169)</name>
    <name type="common">Green microalga</name>
    <dbReference type="NCBI Taxonomy" id="574566"/>
    <lineage>
        <taxon>Eukaryota</taxon>
        <taxon>Viridiplantae</taxon>
        <taxon>Chlorophyta</taxon>
        <taxon>core chlorophytes</taxon>
        <taxon>Trebouxiophyceae</taxon>
        <taxon>Trebouxiophyceae incertae sedis</taxon>
        <taxon>Coccomyxaceae</taxon>
        <taxon>Coccomyxa</taxon>
        <taxon>Coccomyxa subellipsoidea</taxon>
    </lineage>
</organism>
<dbReference type="RefSeq" id="XP_005644410.1">
    <property type="nucleotide sequence ID" value="XM_005644353.1"/>
</dbReference>
<dbReference type="Proteomes" id="UP000007264">
    <property type="component" value="Unassembled WGS sequence"/>
</dbReference>
<reference evidence="2 3" key="1">
    <citation type="journal article" date="2012" name="Genome Biol.">
        <title>The genome of the polar eukaryotic microalga coccomyxa subellipsoidea reveals traits of cold adaptation.</title>
        <authorList>
            <person name="Blanc G."/>
            <person name="Agarkova I."/>
            <person name="Grimwood J."/>
            <person name="Kuo A."/>
            <person name="Brueggeman A."/>
            <person name="Dunigan D."/>
            <person name="Gurnon J."/>
            <person name="Ladunga I."/>
            <person name="Lindquist E."/>
            <person name="Lucas S."/>
            <person name="Pangilinan J."/>
            <person name="Proschold T."/>
            <person name="Salamov A."/>
            <person name="Schmutz J."/>
            <person name="Weeks D."/>
            <person name="Yamada T."/>
            <person name="Claverie J.M."/>
            <person name="Grigoriev I."/>
            <person name="Van Etten J."/>
            <person name="Lomsadze A."/>
            <person name="Borodovsky M."/>
        </authorList>
    </citation>
    <scope>NUCLEOTIDE SEQUENCE [LARGE SCALE GENOMIC DNA]</scope>
    <source>
        <strain evidence="2 3">C-169</strain>
    </source>
</reference>
<dbReference type="AlphaFoldDB" id="I0YN97"/>
<evidence type="ECO:0000256" key="1">
    <source>
        <dbReference type="SAM" id="MobiDB-lite"/>
    </source>
</evidence>
<comment type="caution">
    <text evidence="2">The sequence shown here is derived from an EMBL/GenBank/DDBJ whole genome shotgun (WGS) entry which is preliminary data.</text>
</comment>
<dbReference type="GeneID" id="17037840"/>
<feature type="compositionally biased region" description="Polar residues" evidence="1">
    <location>
        <begin position="1"/>
        <end position="15"/>
    </location>
</feature>
<dbReference type="EMBL" id="AGSI01000017">
    <property type="protein sequence ID" value="EIE19866.1"/>
    <property type="molecule type" value="Genomic_DNA"/>
</dbReference>
<feature type="compositionally biased region" description="Polar residues" evidence="1">
    <location>
        <begin position="108"/>
        <end position="124"/>
    </location>
</feature>
<gene>
    <name evidence="2" type="ORF">COCSUDRAFT_54484</name>
</gene>